<feature type="region of interest" description="Disordered" evidence="7">
    <location>
        <begin position="391"/>
        <end position="450"/>
    </location>
</feature>
<dbReference type="InterPro" id="IPR027417">
    <property type="entry name" value="P-loop_NTPase"/>
</dbReference>
<dbReference type="GO" id="GO:0033063">
    <property type="term" value="C:Rad51B-Rad51C-Rad51D-XRCC2 complex"/>
    <property type="evidence" value="ECO:0007669"/>
    <property type="project" value="TreeGrafter"/>
</dbReference>
<dbReference type="GO" id="GO:0000707">
    <property type="term" value="P:meiotic DNA recombinase assembly"/>
    <property type="evidence" value="ECO:0007669"/>
    <property type="project" value="TreeGrafter"/>
</dbReference>
<dbReference type="GO" id="GO:0140664">
    <property type="term" value="F:ATP-dependent DNA damage sensor activity"/>
    <property type="evidence" value="ECO:0007669"/>
    <property type="project" value="InterPro"/>
</dbReference>
<evidence type="ECO:0000256" key="3">
    <source>
        <dbReference type="ARBA" id="ARBA00022763"/>
    </source>
</evidence>
<evidence type="ECO:0000259" key="8">
    <source>
        <dbReference type="PROSITE" id="PS50162"/>
    </source>
</evidence>
<dbReference type="OrthoDB" id="5957327at2759"/>
<feature type="compositionally biased region" description="Polar residues" evidence="7">
    <location>
        <begin position="420"/>
        <end position="436"/>
    </location>
</feature>
<dbReference type="PANTHER" id="PTHR46239">
    <property type="entry name" value="DNA REPAIR PROTEIN RAD51 HOMOLOG 3 RAD51C"/>
    <property type="match status" value="1"/>
</dbReference>
<evidence type="ECO:0000256" key="1">
    <source>
        <dbReference type="ARBA" id="ARBA00004123"/>
    </source>
</evidence>
<keyword evidence="3" id="KW-0227">DNA damage</keyword>
<dbReference type="GO" id="GO:0033065">
    <property type="term" value="C:Rad51C-XRCC3 complex"/>
    <property type="evidence" value="ECO:0007669"/>
    <property type="project" value="TreeGrafter"/>
</dbReference>
<dbReference type="AlphaFoldDB" id="I6NDZ4"/>
<dbReference type="InterPro" id="IPR020588">
    <property type="entry name" value="RecA_ATP-bd"/>
</dbReference>
<feature type="domain" description="RecA family profile 1" evidence="8">
    <location>
        <begin position="14"/>
        <end position="178"/>
    </location>
</feature>
<dbReference type="PROSITE" id="PS50162">
    <property type="entry name" value="RECA_2"/>
    <property type="match status" value="1"/>
</dbReference>
<dbReference type="Gene3D" id="3.40.50.300">
    <property type="entry name" value="P-loop containing nucleotide triphosphate hydrolases"/>
    <property type="match status" value="1"/>
</dbReference>
<dbReference type="GO" id="GO:0005524">
    <property type="term" value="F:ATP binding"/>
    <property type="evidence" value="ECO:0007669"/>
    <property type="project" value="UniProtKB-KW"/>
</dbReference>
<evidence type="ECO:0000256" key="6">
    <source>
        <dbReference type="ARBA" id="ARBA00023242"/>
    </source>
</evidence>
<comment type="subcellular location">
    <subcellularLocation>
        <location evidence="1">Nucleus</location>
    </subcellularLocation>
</comment>
<evidence type="ECO:0000256" key="7">
    <source>
        <dbReference type="SAM" id="MobiDB-lite"/>
    </source>
</evidence>
<feature type="compositionally biased region" description="Basic and acidic residues" evidence="7">
    <location>
        <begin position="401"/>
        <end position="410"/>
    </location>
</feature>
<gene>
    <name evidence="9" type="ordered locus">Ecym_5546</name>
</gene>
<organism evidence="9 10">
    <name type="scientific">Eremothecium cymbalariae (strain CBS 270.75 / DBVPG 7215 / KCTC 17166 / NRRL Y-17582)</name>
    <name type="common">Yeast</name>
    <dbReference type="NCBI Taxonomy" id="931890"/>
    <lineage>
        <taxon>Eukaryota</taxon>
        <taxon>Fungi</taxon>
        <taxon>Dikarya</taxon>
        <taxon>Ascomycota</taxon>
        <taxon>Saccharomycotina</taxon>
        <taxon>Saccharomycetes</taxon>
        <taxon>Saccharomycetales</taxon>
        <taxon>Saccharomycetaceae</taxon>
        <taxon>Eremothecium</taxon>
    </lineage>
</organism>
<dbReference type="STRING" id="931890.I6NDZ4"/>
<dbReference type="Pfam" id="PF06745">
    <property type="entry name" value="ATPase"/>
    <property type="match status" value="1"/>
</dbReference>
<evidence type="ECO:0000256" key="4">
    <source>
        <dbReference type="ARBA" id="ARBA00022840"/>
    </source>
</evidence>
<dbReference type="GO" id="GO:0005657">
    <property type="term" value="C:replication fork"/>
    <property type="evidence" value="ECO:0007669"/>
    <property type="project" value="TreeGrafter"/>
</dbReference>
<keyword evidence="2" id="KW-0547">Nucleotide-binding</keyword>
<proteinExistence type="predicted"/>
<dbReference type="InterPro" id="IPR052093">
    <property type="entry name" value="HR_Repair_Mediator"/>
</dbReference>
<dbReference type="GO" id="GO:0008821">
    <property type="term" value="F:crossover junction DNA endonuclease activity"/>
    <property type="evidence" value="ECO:0007669"/>
    <property type="project" value="TreeGrafter"/>
</dbReference>
<dbReference type="FunCoup" id="I6NDZ4">
    <property type="interactions" value="58"/>
</dbReference>
<keyword evidence="6" id="KW-0539">Nucleus</keyword>
<dbReference type="GO" id="GO:0000400">
    <property type="term" value="F:four-way junction DNA binding"/>
    <property type="evidence" value="ECO:0007669"/>
    <property type="project" value="TreeGrafter"/>
</dbReference>
<dbReference type="PANTHER" id="PTHR46239:SF1">
    <property type="entry name" value="DNA REPAIR PROTEIN RAD51 HOMOLOG 3"/>
    <property type="match status" value="1"/>
</dbReference>
<dbReference type="eggNOG" id="ENOG502RTRR">
    <property type="taxonomic scope" value="Eukaryota"/>
</dbReference>
<dbReference type="KEGG" id="erc:Ecym_5546"/>
<keyword evidence="4" id="KW-0067">ATP-binding</keyword>
<dbReference type="EMBL" id="CP002501">
    <property type="protein sequence ID" value="AET40286.1"/>
    <property type="molecule type" value="Genomic_DNA"/>
</dbReference>
<evidence type="ECO:0000313" key="9">
    <source>
        <dbReference type="EMBL" id="AET40286.1"/>
    </source>
</evidence>
<dbReference type="InParanoid" id="I6NDZ4"/>
<reference evidence="9 10" key="1">
    <citation type="journal article" date="2011" name="G3 (Bethesda)">
        <title>Genome evolution in the Eremothecium clade of the Saccharomyces complex revealed by comparative genomics.</title>
        <authorList>
            <person name="Wendland J."/>
            <person name="Walther A."/>
        </authorList>
    </citation>
    <scope>NUCLEOTIDE SEQUENCE [LARGE SCALE GENOMIC DNA]</scope>
    <source>
        <strain evidence="10">CBS 270.75 / DBVPG 7215 / KCTC 17166 / NRRL Y-17582</strain>
    </source>
</reference>
<accession>I6NDZ4</accession>
<protein>
    <recommendedName>
        <fullName evidence="8">RecA family profile 1 domain-containing protein</fullName>
    </recommendedName>
</protein>
<sequence length="450" mass="50216">MSLGVSLSQLVEESLDHLTTGIPELDEALSGGLQSRSIYEVYGPPGIGKTHFGLQLIHENNSKCILVIDGHKTTPLNLVSRCKSQDSELEGKLDTLRITKFSQLVYFFQELNERYDLIILEGMSQIVIDYLHAHMNYKIWKANSTLHGFKNRSMIVLMTQLTRYVNKHRSCIIMLNDSMNTAYQDYSDQSLVSFGGDAASFLVKSEKKRHVQTLKSALVANASVGGKDSRWEVFVRYRIGLFWDWSPAGLSKLHNGRKGGVPKRIRIAVVFPLMSNPATFSDTTHPTEDEHELVKLTIDSNGWFRALGAANSGLNSAYNQVPRKPQQCERSSPTRVQADNYAKQFRSFSDNAVVAQTPTHTCDQTVYPASPTLDVELSVVSVTSEAPSLLLLPQGGRGSPSHHEPEKADVTKAVPGYPSNEESYFSLRQRNNSPDLISSKEVLRKKRSKN</sequence>
<evidence type="ECO:0000256" key="2">
    <source>
        <dbReference type="ARBA" id="ARBA00022741"/>
    </source>
</evidence>
<name>I6NDZ4_ERECY</name>
<evidence type="ECO:0000313" key="10">
    <source>
        <dbReference type="Proteomes" id="UP000006790"/>
    </source>
</evidence>
<dbReference type="HOGENOM" id="CLU_608354_0_0_1"/>
<dbReference type="RefSeq" id="XP_003647103.1">
    <property type="nucleotide sequence ID" value="XM_003647055.1"/>
</dbReference>
<keyword evidence="10" id="KW-1185">Reference proteome</keyword>
<dbReference type="GeneID" id="11472075"/>
<dbReference type="SUPFAM" id="SSF52540">
    <property type="entry name" value="P-loop containing nucleoside triphosphate hydrolases"/>
    <property type="match status" value="1"/>
</dbReference>
<dbReference type="Proteomes" id="UP000006790">
    <property type="component" value="Chromosome 5"/>
</dbReference>
<evidence type="ECO:0000256" key="5">
    <source>
        <dbReference type="ARBA" id="ARBA00023204"/>
    </source>
</evidence>
<dbReference type="InterPro" id="IPR014774">
    <property type="entry name" value="KaiC-like_dom"/>
</dbReference>
<keyword evidence="5" id="KW-0234">DNA repair</keyword>
<dbReference type="GO" id="GO:0007131">
    <property type="term" value="P:reciprocal meiotic recombination"/>
    <property type="evidence" value="ECO:0007669"/>
    <property type="project" value="TreeGrafter"/>
</dbReference>